<reference evidence="1" key="2">
    <citation type="journal article" date="2020" name="Nat. Commun.">
        <title>Large-scale genome sequencing of mycorrhizal fungi provides insights into the early evolution of symbiotic traits.</title>
        <authorList>
            <person name="Miyauchi S."/>
            <person name="Kiss E."/>
            <person name="Kuo A."/>
            <person name="Drula E."/>
            <person name="Kohler A."/>
            <person name="Sanchez-Garcia M."/>
            <person name="Morin E."/>
            <person name="Andreopoulos B."/>
            <person name="Barry K.W."/>
            <person name="Bonito G."/>
            <person name="Buee M."/>
            <person name="Carver A."/>
            <person name="Chen C."/>
            <person name="Cichocki N."/>
            <person name="Clum A."/>
            <person name="Culley D."/>
            <person name="Crous P.W."/>
            <person name="Fauchery L."/>
            <person name="Girlanda M."/>
            <person name="Hayes R.D."/>
            <person name="Keri Z."/>
            <person name="LaButti K."/>
            <person name="Lipzen A."/>
            <person name="Lombard V."/>
            <person name="Magnuson J."/>
            <person name="Maillard F."/>
            <person name="Murat C."/>
            <person name="Nolan M."/>
            <person name="Ohm R.A."/>
            <person name="Pangilinan J."/>
            <person name="Pereira M.F."/>
            <person name="Perotto S."/>
            <person name="Peter M."/>
            <person name="Pfister S."/>
            <person name="Riley R."/>
            <person name="Sitrit Y."/>
            <person name="Stielow J.B."/>
            <person name="Szollosi G."/>
            <person name="Zifcakova L."/>
            <person name="Stursova M."/>
            <person name="Spatafora J.W."/>
            <person name="Tedersoo L."/>
            <person name="Vaario L.M."/>
            <person name="Yamada A."/>
            <person name="Yan M."/>
            <person name="Wang P."/>
            <person name="Xu J."/>
            <person name="Bruns T."/>
            <person name="Baldrian P."/>
            <person name="Vilgalys R."/>
            <person name="Dunand C."/>
            <person name="Henrissat B."/>
            <person name="Grigoriev I.V."/>
            <person name="Hibbett D."/>
            <person name="Nagy L.G."/>
            <person name="Martin F.M."/>
        </authorList>
    </citation>
    <scope>NUCLEOTIDE SEQUENCE</scope>
    <source>
        <strain evidence="1">P2</strain>
    </source>
</reference>
<name>A0ACB6ZG01_THEGA</name>
<evidence type="ECO:0000313" key="2">
    <source>
        <dbReference type="Proteomes" id="UP000886501"/>
    </source>
</evidence>
<proteinExistence type="predicted"/>
<evidence type="ECO:0000313" key="1">
    <source>
        <dbReference type="EMBL" id="KAF9648740.1"/>
    </source>
</evidence>
<organism evidence="1 2">
    <name type="scientific">Thelephora ganbajun</name>
    <name type="common">Ganba fungus</name>
    <dbReference type="NCBI Taxonomy" id="370292"/>
    <lineage>
        <taxon>Eukaryota</taxon>
        <taxon>Fungi</taxon>
        <taxon>Dikarya</taxon>
        <taxon>Basidiomycota</taxon>
        <taxon>Agaricomycotina</taxon>
        <taxon>Agaricomycetes</taxon>
        <taxon>Thelephorales</taxon>
        <taxon>Thelephoraceae</taxon>
        <taxon>Thelephora</taxon>
    </lineage>
</organism>
<protein>
    <submittedName>
        <fullName evidence="1">Uncharacterized protein</fullName>
    </submittedName>
</protein>
<dbReference type="Proteomes" id="UP000886501">
    <property type="component" value="Unassembled WGS sequence"/>
</dbReference>
<dbReference type="EMBL" id="MU118008">
    <property type="protein sequence ID" value="KAF9648740.1"/>
    <property type="molecule type" value="Genomic_DNA"/>
</dbReference>
<accession>A0ACB6ZG01</accession>
<keyword evidence="2" id="KW-1185">Reference proteome</keyword>
<gene>
    <name evidence="1" type="ORF">BDM02DRAFT_3114900</name>
</gene>
<comment type="caution">
    <text evidence="1">The sequence shown here is derived from an EMBL/GenBank/DDBJ whole genome shotgun (WGS) entry which is preliminary data.</text>
</comment>
<reference evidence="1" key="1">
    <citation type="submission" date="2019-10" db="EMBL/GenBank/DDBJ databases">
        <authorList>
            <consortium name="DOE Joint Genome Institute"/>
            <person name="Kuo A."/>
            <person name="Miyauchi S."/>
            <person name="Kiss E."/>
            <person name="Drula E."/>
            <person name="Kohler A."/>
            <person name="Sanchez-Garcia M."/>
            <person name="Andreopoulos B."/>
            <person name="Barry K.W."/>
            <person name="Bonito G."/>
            <person name="Buee M."/>
            <person name="Carver A."/>
            <person name="Chen C."/>
            <person name="Cichocki N."/>
            <person name="Clum A."/>
            <person name="Culley D."/>
            <person name="Crous P.W."/>
            <person name="Fauchery L."/>
            <person name="Girlanda M."/>
            <person name="Hayes R."/>
            <person name="Keri Z."/>
            <person name="Labutti K."/>
            <person name="Lipzen A."/>
            <person name="Lombard V."/>
            <person name="Magnuson J."/>
            <person name="Maillard F."/>
            <person name="Morin E."/>
            <person name="Murat C."/>
            <person name="Nolan M."/>
            <person name="Ohm R."/>
            <person name="Pangilinan J."/>
            <person name="Pereira M."/>
            <person name="Perotto S."/>
            <person name="Peter M."/>
            <person name="Riley R."/>
            <person name="Sitrit Y."/>
            <person name="Stielow B."/>
            <person name="Szollosi G."/>
            <person name="Zifcakova L."/>
            <person name="Stursova M."/>
            <person name="Spatafora J.W."/>
            <person name="Tedersoo L."/>
            <person name="Vaario L.-M."/>
            <person name="Yamada A."/>
            <person name="Yan M."/>
            <person name="Wang P."/>
            <person name="Xu J."/>
            <person name="Bruns T."/>
            <person name="Baldrian P."/>
            <person name="Vilgalys R."/>
            <person name="Henrissat B."/>
            <person name="Grigoriev I.V."/>
            <person name="Hibbett D."/>
            <person name="Nagy L.G."/>
            <person name="Martin F.M."/>
        </authorList>
    </citation>
    <scope>NUCLEOTIDE SEQUENCE</scope>
    <source>
        <strain evidence="1">P2</strain>
    </source>
</reference>
<sequence length="125" mass="14202">MSVRRSRRFIQDVHHVHHRITHVPGGSLRLNRGSLPLLRSHNSHLREYDLRKGAFGKNDGHNLLGAQRFNPGGTPREQRRSRITGSYGQNPLSKKAVINSFQIPLILIAPMCLGMYCLYLRGVAR</sequence>